<keyword evidence="4" id="KW-0678">Repressor</keyword>
<comment type="caution">
    <text evidence="11">The sequence shown here is derived from an EMBL/GenBank/DDBJ whole genome shotgun (WGS) entry which is preliminary data.</text>
</comment>
<proteinExistence type="inferred from homology"/>
<dbReference type="PANTHER" id="PTHR33202">
    <property type="entry name" value="ZINC UPTAKE REGULATION PROTEIN"/>
    <property type="match status" value="1"/>
</dbReference>
<dbReference type="RefSeq" id="WP_345436794.1">
    <property type="nucleotide sequence ID" value="NZ_BAABKO010000001.1"/>
</dbReference>
<evidence type="ECO:0000256" key="10">
    <source>
        <dbReference type="ARBA" id="ARBA00023163"/>
    </source>
</evidence>
<evidence type="ECO:0000256" key="2">
    <source>
        <dbReference type="ARBA" id="ARBA00007957"/>
    </source>
</evidence>
<reference evidence="12" key="1">
    <citation type="journal article" date="2019" name="Int. J. Syst. Evol. Microbiol.">
        <title>The Global Catalogue of Microorganisms (GCM) 10K type strain sequencing project: providing services to taxonomists for standard genome sequencing and annotation.</title>
        <authorList>
            <consortium name="The Broad Institute Genomics Platform"/>
            <consortium name="The Broad Institute Genome Sequencing Center for Infectious Disease"/>
            <person name="Wu L."/>
            <person name="Ma J."/>
        </authorList>
    </citation>
    <scope>NUCLEOTIDE SEQUENCE [LARGE SCALE GENOMIC DNA]</scope>
    <source>
        <strain evidence="12">JCM 18537</strain>
    </source>
</reference>
<evidence type="ECO:0000256" key="8">
    <source>
        <dbReference type="ARBA" id="ARBA00023015"/>
    </source>
</evidence>
<dbReference type="InterPro" id="IPR043135">
    <property type="entry name" value="Fur_C"/>
</dbReference>
<dbReference type="InterPro" id="IPR002481">
    <property type="entry name" value="FUR"/>
</dbReference>
<dbReference type="InterPro" id="IPR036390">
    <property type="entry name" value="WH_DNA-bd_sf"/>
</dbReference>
<evidence type="ECO:0000256" key="4">
    <source>
        <dbReference type="ARBA" id="ARBA00022491"/>
    </source>
</evidence>
<keyword evidence="10" id="KW-0804">Transcription</keyword>
<comment type="similarity">
    <text evidence="2">Belongs to the Fur family.</text>
</comment>
<dbReference type="Proteomes" id="UP001501645">
    <property type="component" value="Unassembled WGS sequence"/>
</dbReference>
<keyword evidence="9" id="KW-0238">DNA-binding</keyword>
<protein>
    <submittedName>
        <fullName evidence="11">Fur family transcriptional regulator FurA3</fullName>
    </submittedName>
</protein>
<keyword evidence="7" id="KW-0408">Iron</keyword>
<dbReference type="Pfam" id="PF01475">
    <property type="entry name" value="FUR"/>
    <property type="match status" value="1"/>
</dbReference>
<evidence type="ECO:0000256" key="9">
    <source>
        <dbReference type="ARBA" id="ARBA00023125"/>
    </source>
</evidence>
<dbReference type="CDD" id="cd07153">
    <property type="entry name" value="Fur_like"/>
    <property type="match status" value="1"/>
</dbReference>
<keyword evidence="6" id="KW-0862">Zinc</keyword>
<evidence type="ECO:0000256" key="7">
    <source>
        <dbReference type="ARBA" id="ARBA00023004"/>
    </source>
</evidence>
<evidence type="ECO:0000313" key="12">
    <source>
        <dbReference type="Proteomes" id="UP001501645"/>
    </source>
</evidence>
<gene>
    <name evidence="11" type="primary">furA3</name>
    <name evidence="11" type="ORF">GCM10023351_11100</name>
</gene>
<dbReference type="SUPFAM" id="SSF46785">
    <property type="entry name" value="Winged helix' DNA-binding domain"/>
    <property type="match status" value="1"/>
</dbReference>
<evidence type="ECO:0000313" key="11">
    <source>
        <dbReference type="EMBL" id="GAA4769184.1"/>
    </source>
</evidence>
<evidence type="ECO:0000256" key="6">
    <source>
        <dbReference type="ARBA" id="ARBA00022833"/>
    </source>
</evidence>
<evidence type="ECO:0000256" key="5">
    <source>
        <dbReference type="ARBA" id="ARBA00022723"/>
    </source>
</evidence>
<keyword evidence="5" id="KW-0479">Metal-binding</keyword>
<comment type="subcellular location">
    <subcellularLocation>
        <location evidence="1">Cytoplasm</location>
    </subcellularLocation>
</comment>
<dbReference type="Gene3D" id="1.10.10.10">
    <property type="entry name" value="Winged helix-like DNA-binding domain superfamily/Winged helix DNA-binding domain"/>
    <property type="match status" value="1"/>
</dbReference>
<evidence type="ECO:0000256" key="3">
    <source>
        <dbReference type="ARBA" id="ARBA00022490"/>
    </source>
</evidence>
<name>A0ABP8ZYR1_9MICO</name>
<keyword evidence="3" id="KW-0963">Cytoplasm</keyword>
<dbReference type="EMBL" id="BAABKO010000001">
    <property type="protein sequence ID" value="GAA4769184.1"/>
    <property type="molecule type" value="Genomic_DNA"/>
</dbReference>
<keyword evidence="12" id="KW-1185">Reference proteome</keyword>
<dbReference type="InterPro" id="IPR036388">
    <property type="entry name" value="WH-like_DNA-bd_sf"/>
</dbReference>
<accession>A0ABP8ZYR1</accession>
<dbReference type="Gene3D" id="3.30.1490.190">
    <property type="match status" value="1"/>
</dbReference>
<keyword evidence="8" id="KW-0805">Transcription regulation</keyword>
<evidence type="ECO:0000256" key="1">
    <source>
        <dbReference type="ARBA" id="ARBA00004496"/>
    </source>
</evidence>
<dbReference type="PANTHER" id="PTHR33202:SF18">
    <property type="entry name" value="TRANSCRIPTIONAL REGULATOR FURA"/>
    <property type="match status" value="1"/>
</dbReference>
<organism evidence="11 12">
    <name type="scientific">Microbacterium gilvum</name>
    <dbReference type="NCBI Taxonomy" id="1336204"/>
    <lineage>
        <taxon>Bacteria</taxon>
        <taxon>Bacillati</taxon>
        <taxon>Actinomycetota</taxon>
        <taxon>Actinomycetes</taxon>
        <taxon>Micrococcales</taxon>
        <taxon>Microbacteriaceae</taxon>
        <taxon>Microbacterium</taxon>
    </lineage>
</organism>
<sequence>MTAHDAPPLAEEAIRGAGLRVTAPRRAAYDALAGLPHARADEIFERVRATIPGTSLQAVYNVLGDFVDAGLARRIEPSGQPGLFELRVGDNHHHVVCTSCGRVDDIDCIVGEAPCLHPAHDTGFRIQVAEVTFWGLCPDCAAAADSRPPSDPDRP</sequence>